<dbReference type="PANTHER" id="PTHR35282:SF2">
    <property type="entry name" value="F5D14.24 PROTEIN"/>
    <property type="match status" value="1"/>
</dbReference>
<sequence length="112" mass="12584">MGLELEGFRKDGDCGYNSLQMLPTRLYFMDKNETRKEVSEEVRELLIAISYTAPETQETAARISNKILFGETLTGAVEVDGKDKYRSELISISYPQSTDTKSLPVLPGESRD</sequence>
<dbReference type="Proteomes" id="UP001630127">
    <property type="component" value="Unassembled WGS sequence"/>
</dbReference>
<keyword evidence="2" id="KW-1185">Reference proteome</keyword>
<dbReference type="PANTHER" id="PTHR35282">
    <property type="entry name" value="F5D14.24 PROTEIN"/>
    <property type="match status" value="1"/>
</dbReference>
<dbReference type="EMBL" id="JBJUIK010000001">
    <property type="protein sequence ID" value="KAL3537161.1"/>
    <property type="molecule type" value="Genomic_DNA"/>
</dbReference>
<comment type="caution">
    <text evidence="1">The sequence shown here is derived from an EMBL/GenBank/DDBJ whole genome shotgun (WGS) entry which is preliminary data.</text>
</comment>
<accession>A0ABD3B165</accession>
<evidence type="ECO:0000313" key="1">
    <source>
        <dbReference type="EMBL" id="KAL3537161.1"/>
    </source>
</evidence>
<dbReference type="InterPro" id="IPR049198">
    <property type="entry name" value="DUF6865"/>
</dbReference>
<gene>
    <name evidence="1" type="ORF">ACH5RR_000527</name>
</gene>
<proteinExistence type="predicted"/>
<organism evidence="1 2">
    <name type="scientific">Cinchona calisaya</name>
    <dbReference type="NCBI Taxonomy" id="153742"/>
    <lineage>
        <taxon>Eukaryota</taxon>
        <taxon>Viridiplantae</taxon>
        <taxon>Streptophyta</taxon>
        <taxon>Embryophyta</taxon>
        <taxon>Tracheophyta</taxon>
        <taxon>Spermatophyta</taxon>
        <taxon>Magnoliopsida</taxon>
        <taxon>eudicotyledons</taxon>
        <taxon>Gunneridae</taxon>
        <taxon>Pentapetalae</taxon>
        <taxon>asterids</taxon>
        <taxon>lamiids</taxon>
        <taxon>Gentianales</taxon>
        <taxon>Rubiaceae</taxon>
        <taxon>Cinchonoideae</taxon>
        <taxon>Cinchoneae</taxon>
        <taxon>Cinchona</taxon>
    </lineage>
</organism>
<name>A0ABD3B165_9GENT</name>
<dbReference type="AlphaFoldDB" id="A0ABD3B165"/>
<protein>
    <submittedName>
        <fullName evidence="1">Uncharacterized protein</fullName>
    </submittedName>
</protein>
<evidence type="ECO:0000313" key="2">
    <source>
        <dbReference type="Proteomes" id="UP001630127"/>
    </source>
</evidence>
<dbReference type="Pfam" id="PF21737">
    <property type="entry name" value="DUF6865"/>
    <property type="match status" value="1"/>
</dbReference>
<reference evidence="1 2" key="1">
    <citation type="submission" date="2024-11" db="EMBL/GenBank/DDBJ databases">
        <title>A near-complete genome assembly of Cinchona calisaya.</title>
        <authorList>
            <person name="Lian D.C."/>
            <person name="Zhao X.W."/>
            <person name="Wei L."/>
        </authorList>
    </citation>
    <scope>NUCLEOTIDE SEQUENCE [LARGE SCALE GENOMIC DNA]</scope>
    <source>
        <tissue evidence="1">Nenye</tissue>
    </source>
</reference>